<proteinExistence type="predicted"/>
<dbReference type="RefSeq" id="WP_183364857.1">
    <property type="nucleotide sequence ID" value="NZ_JACIEZ010000001.1"/>
</dbReference>
<keyword evidence="2" id="KW-0808">Transferase</keyword>
<keyword evidence="3" id="KW-1185">Reference proteome</keyword>
<dbReference type="EMBL" id="JACIEZ010000001">
    <property type="protein sequence ID" value="MBB4063689.1"/>
    <property type="molecule type" value="Genomic_DNA"/>
</dbReference>
<gene>
    <name evidence="2" type="ORF">GGR23_000850</name>
</gene>
<feature type="chain" id="PRO_5031213017" evidence="1">
    <location>
        <begin position="19"/>
        <end position="105"/>
    </location>
</feature>
<reference evidence="2 3" key="1">
    <citation type="submission" date="2020-08" db="EMBL/GenBank/DDBJ databases">
        <title>Genomic Encyclopedia of Type Strains, Phase IV (KMG-IV): sequencing the most valuable type-strain genomes for metagenomic binning, comparative biology and taxonomic classification.</title>
        <authorList>
            <person name="Goeker M."/>
        </authorList>
    </citation>
    <scope>NUCLEOTIDE SEQUENCE [LARGE SCALE GENOMIC DNA]</scope>
    <source>
        <strain evidence="2 3">DSM 29853</strain>
    </source>
</reference>
<accession>A0A7W6J2P9</accession>
<keyword evidence="1" id="KW-0732">Signal</keyword>
<evidence type="ECO:0000313" key="3">
    <source>
        <dbReference type="Proteomes" id="UP000528286"/>
    </source>
</evidence>
<name>A0A7W6J2P9_9HYPH</name>
<comment type="caution">
    <text evidence="2">The sequence shown here is derived from an EMBL/GenBank/DDBJ whole genome shotgun (WGS) entry which is preliminary data.</text>
</comment>
<sequence>MKRLLVACLALTAGPAIAGESDDIFLAREIGQVISSADTCGYGLEAEKVKALIRDKVGPMSTNARAMVQASGNLQKNRFASMSDIEKTAACALLEETAKRFGLLK</sequence>
<feature type="signal peptide" evidence="1">
    <location>
        <begin position="1"/>
        <end position="18"/>
    </location>
</feature>
<dbReference type="AlphaFoldDB" id="A0A7W6J2P9"/>
<evidence type="ECO:0000313" key="2">
    <source>
        <dbReference type="EMBL" id="MBB4063689.1"/>
    </source>
</evidence>
<organism evidence="2 3">
    <name type="scientific">Gellertiella hungarica</name>
    <dbReference type="NCBI Taxonomy" id="1572859"/>
    <lineage>
        <taxon>Bacteria</taxon>
        <taxon>Pseudomonadati</taxon>
        <taxon>Pseudomonadota</taxon>
        <taxon>Alphaproteobacteria</taxon>
        <taxon>Hyphomicrobiales</taxon>
        <taxon>Rhizobiaceae</taxon>
        <taxon>Gellertiella</taxon>
    </lineage>
</organism>
<dbReference type="GO" id="GO:0016740">
    <property type="term" value="F:transferase activity"/>
    <property type="evidence" value="ECO:0007669"/>
    <property type="project" value="UniProtKB-KW"/>
</dbReference>
<protein>
    <submittedName>
        <fullName evidence="2">Glu-tRNA(Gln) amidotransferase subunit E-like FAD-binding protein</fullName>
    </submittedName>
</protein>
<evidence type="ECO:0000256" key="1">
    <source>
        <dbReference type="SAM" id="SignalP"/>
    </source>
</evidence>
<dbReference type="Proteomes" id="UP000528286">
    <property type="component" value="Unassembled WGS sequence"/>
</dbReference>